<proteinExistence type="predicted"/>
<protein>
    <submittedName>
        <fullName evidence="1">Uncharacterized protein</fullName>
    </submittedName>
</protein>
<dbReference type="EMBL" id="CM007897">
    <property type="protein sequence ID" value="OTG19696.1"/>
    <property type="molecule type" value="Genomic_DNA"/>
</dbReference>
<evidence type="ECO:0000313" key="2">
    <source>
        <dbReference type="Proteomes" id="UP000215914"/>
    </source>
</evidence>
<dbReference type="InParanoid" id="A0A251UA00"/>
<sequence length="66" mass="7874">MFKNNHPNIHTDLNLDLFQTHTHGHITTPWLSSLASSPTSLFPVTNRPEIWRRRCRQRRTGRGRRR</sequence>
<accession>A0A251UA00</accession>
<evidence type="ECO:0000313" key="1">
    <source>
        <dbReference type="EMBL" id="OTG19696.1"/>
    </source>
</evidence>
<reference evidence="2" key="1">
    <citation type="journal article" date="2017" name="Nature">
        <title>The sunflower genome provides insights into oil metabolism, flowering and Asterid evolution.</title>
        <authorList>
            <person name="Badouin H."/>
            <person name="Gouzy J."/>
            <person name="Grassa C.J."/>
            <person name="Murat F."/>
            <person name="Staton S.E."/>
            <person name="Cottret L."/>
            <person name="Lelandais-Briere C."/>
            <person name="Owens G.L."/>
            <person name="Carrere S."/>
            <person name="Mayjonade B."/>
            <person name="Legrand L."/>
            <person name="Gill N."/>
            <person name="Kane N.C."/>
            <person name="Bowers J.E."/>
            <person name="Hubner S."/>
            <person name="Bellec A."/>
            <person name="Berard A."/>
            <person name="Berges H."/>
            <person name="Blanchet N."/>
            <person name="Boniface M.C."/>
            <person name="Brunel D."/>
            <person name="Catrice O."/>
            <person name="Chaidir N."/>
            <person name="Claudel C."/>
            <person name="Donnadieu C."/>
            <person name="Faraut T."/>
            <person name="Fievet G."/>
            <person name="Helmstetter N."/>
            <person name="King M."/>
            <person name="Knapp S.J."/>
            <person name="Lai Z."/>
            <person name="Le Paslier M.C."/>
            <person name="Lippi Y."/>
            <person name="Lorenzon L."/>
            <person name="Mandel J.R."/>
            <person name="Marage G."/>
            <person name="Marchand G."/>
            <person name="Marquand E."/>
            <person name="Bret-Mestries E."/>
            <person name="Morien E."/>
            <person name="Nambeesan S."/>
            <person name="Nguyen T."/>
            <person name="Pegot-Espagnet P."/>
            <person name="Pouilly N."/>
            <person name="Raftis F."/>
            <person name="Sallet E."/>
            <person name="Schiex T."/>
            <person name="Thomas J."/>
            <person name="Vandecasteele C."/>
            <person name="Vares D."/>
            <person name="Vear F."/>
            <person name="Vautrin S."/>
            <person name="Crespi M."/>
            <person name="Mangin B."/>
            <person name="Burke J.M."/>
            <person name="Salse J."/>
            <person name="Munos S."/>
            <person name="Vincourt P."/>
            <person name="Rieseberg L.H."/>
            <person name="Langlade N.B."/>
        </authorList>
    </citation>
    <scope>NUCLEOTIDE SEQUENCE [LARGE SCALE GENOMIC DNA]</scope>
    <source>
        <strain evidence="2">cv. SF193</strain>
    </source>
</reference>
<name>A0A251UA00_HELAN</name>
<dbReference type="AlphaFoldDB" id="A0A251UA00"/>
<keyword evidence="2" id="KW-1185">Reference proteome</keyword>
<organism evidence="1 2">
    <name type="scientific">Helianthus annuus</name>
    <name type="common">Common sunflower</name>
    <dbReference type="NCBI Taxonomy" id="4232"/>
    <lineage>
        <taxon>Eukaryota</taxon>
        <taxon>Viridiplantae</taxon>
        <taxon>Streptophyta</taxon>
        <taxon>Embryophyta</taxon>
        <taxon>Tracheophyta</taxon>
        <taxon>Spermatophyta</taxon>
        <taxon>Magnoliopsida</taxon>
        <taxon>eudicotyledons</taxon>
        <taxon>Gunneridae</taxon>
        <taxon>Pentapetalae</taxon>
        <taxon>asterids</taxon>
        <taxon>campanulids</taxon>
        <taxon>Asterales</taxon>
        <taxon>Asteraceae</taxon>
        <taxon>Asteroideae</taxon>
        <taxon>Heliantheae alliance</taxon>
        <taxon>Heliantheae</taxon>
        <taxon>Helianthus</taxon>
    </lineage>
</organism>
<dbReference type="Proteomes" id="UP000215914">
    <property type="component" value="Chromosome 8"/>
</dbReference>
<gene>
    <name evidence="1" type="ORF">HannXRQ_Chr08g0236971</name>
</gene>